<dbReference type="InterPro" id="IPR000515">
    <property type="entry name" value="MetI-like"/>
</dbReference>
<comment type="caution">
    <text evidence="7">The sequence shown here is derived from an EMBL/GenBank/DDBJ whole genome shotgun (WGS) entry which is preliminary data.</text>
</comment>
<feature type="transmembrane region" description="Helical" evidence="5">
    <location>
        <begin position="240"/>
        <end position="260"/>
    </location>
</feature>
<feature type="transmembrane region" description="Helical" evidence="5">
    <location>
        <begin position="20"/>
        <end position="44"/>
    </location>
</feature>
<gene>
    <name evidence="7" type="ORF">CRT60_10920</name>
</gene>
<feature type="transmembrane region" description="Helical" evidence="5">
    <location>
        <begin position="448"/>
        <end position="474"/>
    </location>
</feature>
<dbReference type="PROSITE" id="PS50928">
    <property type="entry name" value="ABC_TM1"/>
    <property type="match status" value="2"/>
</dbReference>
<evidence type="ECO:0000256" key="4">
    <source>
        <dbReference type="ARBA" id="ARBA00023136"/>
    </source>
</evidence>
<dbReference type="PANTHER" id="PTHR42744">
    <property type="entry name" value="BINDING-PROTEIN-DEPENDENT TRANSPORT SYSTEMS INNER MEMBRANE COMPONENT"/>
    <property type="match status" value="1"/>
</dbReference>
<evidence type="ECO:0000259" key="6">
    <source>
        <dbReference type="PROSITE" id="PS50928"/>
    </source>
</evidence>
<dbReference type="PANTHER" id="PTHR42744:SF1">
    <property type="entry name" value="BINDING-PROTEIN-DEPENDENT TRANSPORT SYSTEMS INNER MEMBRANE COMPONENT"/>
    <property type="match status" value="1"/>
</dbReference>
<feature type="transmembrane region" description="Helical" evidence="5">
    <location>
        <begin position="132"/>
        <end position="155"/>
    </location>
</feature>
<feature type="transmembrane region" description="Helical" evidence="5">
    <location>
        <begin position="345"/>
        <end position="365"/>
    </location>
</feature>
<dbReference type="OrthoDB" id="9806809at2"/>
<evidence type="ECO:0000313" key="7">
    <source>
        <dbReference type="EMBL" id="PGH57006.1"/>
    </source>
</evidence>
<accession>A0A2B8BE34</accession>
<feature type="transmembrane region" description="Helical" evidence="5">
    <location>
        <begin position="99"/>
        <end position="126"/>
    </location>
</feature>
<name>A0A2B8BE34_9PROT</name>
<keyword evidence="5" id="KW-0813">Transport</keyword>
<dbReference type="Gene3D" id="1.10.3720.10">
    <property type="entry name" value="MetI-like"/>
    <property type="match status" value="2"/>
</dbReference>
<dbReference type="InterPro" id="IPR035906">
    <property type="entry name" value="MetI-like_sf"/>
</dbReference>
<proteinExistence type="inferred from homology"/>
<feature type="transmembrane region" description="Helical" evidence="5">
    <location>
        <begin position="420"/>
        <end position="442"/>
    </location>
</feature>
<dbReference type="RefSeq" id="WP_098736457.1">
    <property type="nucleotide sequence ID" value="NZ_PDKW01000040.1"/>
</dbReference>
<dbReference type="Proteomes" id="UP000225379">
    <property type="component" value="Unassembled WGS sequence"/>
</dbReference>
<feature type="domain" description="ABC transmembrane type-1" evidence="6">
    <location>
        <begin position="65"/>
        <end position="259"/>
    </location>
</feature>
<dbReference type="SUPFAM" id="SSF161098">
    <property type="entry name" value="MetI-like"/>
    <property type="match status" value="2"/>
</dbReference>
<evidence type="ECO:0000256" key="5">
    <source>
        <dbReference type="RuleBase" id="RU363032"/>
    </source>
</evidence>
<comment type="similarity">
    <text evidence="5">Belongs to the binding-protein-dependent transport system permease family.</text>
</comment>
<evidence type="ECO:0000256" key="2">
    <source>
        <dbReference type="ARBA" id="ARBA00022692"/>
    </source>
</evidence>
<evidence type="ECO:0000256" key="1">
    <source>
        <dbReference type="ARBA" id="ARBA00004651"/>
    </source>
</evidence>
<feature type="transmembrane region" description="Helical" evidence="5">
    <location>
        <begin position="202"/>
        <end position="220"/>
    </location>
</feature>
<dbReference type="GO" id="GO:0055085">
    <property type="term" value="P:transmembrane transport"/>
    <property type="evidence" value="ECO:0007669"/>
    <property type="project" value="InterPro"/>
</dbReference>
<keyword evidence="8" id="KW-1185">Reference proteome</keyword>
<dbReference type="EMBL" id="PDKW01000040">
    <property type="protein sequence ID" value="PGH57006.1"/>
    <property type="molecule type" value="Genomic_DNA"/>
</dbReference>
<dbReference type="AlphaFoldDB" id="A0A2B8BE34"/>
<feature type="transmembrane region" description="Helical" evidence="5">
    <location>
        <begin position="553"/>
        <end position="572"/>
    </location>
</feature>
<feature type="transmembrane region" description="Helical" evidence="5">
    <location>
        <begin position="64"/>
        <end position="87"/>
    </location>
</feature>
<evidence type="ECO:0000256" key="3">
    <source>
        <dbReference type="ARBA" id="ARBA00022989"/>
    </source>
</evidence>
<feature type="domain" description="ABC transmembrane type-1" evidence="6">
    <location>
        <begin position="385"/>
        <end position="571"/>
    </location>
</feature>
<protein>
    <submittedName>
        <fullName evidence="7">Sulfonate ABC transporter permease</fullName>
    </submittedName>
</protein>
<keyword evidence="4 5" id="KW-0472">Membrane</keyword>
<keyword evidence="2 5" id="KW-0812">Transmembrane</keyword>
<dbReference type="GO" id="GO:0005886">
    <property type="term" value="C:plasma membrane"/>
    <property type="evidence" value="ECO:0007669"/>
    <property type="project" value="UniProtKB-SubCell"/>
</dbReference>
<evidence type="ECO:0000313" key="8">
    <source>
        <dbReference type="Proteomes" id="UP000225379"/>
    </source>
</evidence>
<reference evidence="8" key="1">
    <citation type="submission" date="2017-10" db="EMBL/GenBank/DDBJ databases">
        <authorList>
            <person name="Kravchenko I.K."/>
            <person name="Grouzdev D.S."/>
        </authorList>
    </citation>
    <scope>NUCLEOTIDE SEQUENCE [LARGE SCALE GENOMIC DNA]</scope>
    <source>
        <strain evidence="8">B2</strain>
    </source>
</reference>
<sequence length="586" mass="63877">MVWINTNVSVKAADAAPNRWDVVALPLVIGLLALLAIGGHQMALPLTSVEEVPVTLDPWMLPEYALRSTLRMLAAMAASLLFTFTYATLAAKSRRAGMLLIPVLDVLQSVPVLGYISFTVVFFLGLFPGSVLGAECAAIFAIFTSQAWNMAFSFYQSLRTVPRDLDEAATGFGFSGWQRFWTLEAPYAAPGLVWNMMMSMSGGWFFVVASEAITVGDHTITLPGIGSYLAKAIDGQRLDAVGWAVLAMLLVILAYDQLLFRPLVAWADKFRVELTGAQEVPESWLLTLFQRTRFFRAVFAPFDRMLGRLVWLRLPVGGASRGAAGGLQAVGGLLDRVPARAVDMVWYLLLAVAGLWAGWSMIAFVSSGVDWGDVGTVLLLGGATLLRVIVLIAVATLVWVPLGVLIGLRPRLAEKVQPAAQFLAAFPANLLFPVAVVAIVRFDLNPDVWLSPLMILGTQWYILFNVIAGATAFPGDLKEAAANFRIRGWQWWRDVMLPGVFPYYVTGAVTASGGSWNASIVAEAVNWGDTRLTAHGLGSYIAQATEAGDYPRIVLGIAVMSLFVILFNRLLWRPLYAFAERRLRLA</sequence>
<dbReference type="Pfam" id="PF00528">
    <property type="entry name" value="BPD_transp_1"/>
    <property type="match status" value="2"/>
</dbReference>
<feature type="transmembrane region" description="Helical" evidence="5">
    <location>
        <begin position="385"/>
        <end position="408"/>
    </location>
</feature>
<dbReference type="CDD" id="cd06261">
    <property type="entry name" value="TM_PBP2"/>
    <property type="match status" value="2"/>
</dbReference>
<feature type="transmembrane region" description="Helical" evidence="5">
    <location>
        <begin position="495"/>
        <end position="516"/>
    </location>
</feature>
<keyword evidence="3 5" id="KW-1133">Transmembrane helix</keyword>
<organism evidence="7 8">
    <name type="scientific">Azospirillum palustre</name>
    <dbReference type="NCBI Taxonomy" id="2044885"/>
    <lineage>
        <taxon>Bacteria</taxon>
        <taxon>Pseudomonadati</taxon>
        <taxon>Pseudomonadota</taxon>
        <taxon>Alphaproteobacteria</taxon>
        <taxon>Rhodospirillales</taxon>
        <taxon>Azospirillaceae</taxon>
        <taxon>Azospirillum</taxon>
    </lineage>
</organism>
<comment type="subcellular location">
    <subcellularLocation>
        <location evidence="1 5">Cell membrane</location>
        <topology evidence="1 5">Multi-pass membrane protein</topology>
    </subcellularLocation>
</comment>